<gene>
    <name evidence="2" type="ORF">bhn_I0476</name>
</gene>
<feature type="transmembrane region" description="Helical" evidence="1">
    <location>
        <begin position="12"/>
        <end position="31"/>
    </location>
</feature>
<keyword evidence="1" id="KW-0812">Transmembrane</keyword>
<feature type="transmembrane region" description="Helical" evidence="1">
    <location>
        <begin position="338"/>
        <end position="356"/>
    </location>
</feature>
<feature type="transmembrane region" description="Helical" evidence="1">
    <location>
        <begin position="113"/>
        <end position="133"/>
    </location>
</feature>
<evidence type="ECO:0000313" key="3">
    <source>
        <dbReference type="Proteomes" id="UP000179284"/>
    </source>
</evidence>
<sequence length="401" mass="45613">MIKTNVRINKKAVIFSVMVSLIYLFNFFHQVRYGAGVSDSYYHLSYVRALFSDGVLPKSQQSYPLFFYFIALLVLIFRNYTLAALLFVAIWAFASNYLQIEIINKLSHKDNGWYALLTGSALSFVWPISFHAFDWMSGETTYWWSMLNVYLTSGASAPYHNLTYLCAKPFALLTIYAFLSILDSNEDKVSIRFIVILAVSLLLSVLAKPCFYQCFAPAGTIFVVGYFIKGKCKELKKCLIIAATFVPATIWVLFSMTMKVQPIAFSPFEGIMMNNSDGTSVIVILGRAIAYVLFVGVCLVINKYKDSNMILGLLVYLFGVIEWTMLIFPLEKGALDMMWGYNMSVYLFFLFTIIAAKKMYDIRHNKLLFVVANVLFAAHALLGIIMFTQPWINAYKAYIFG</sequence>
<evidence type="ECO:0000256" key="1">
    <source>
        <dbReference type="SAM" id="Phobius"/>
    </source>
</evidence>
<reference evidence="3" key="1">
    <citation type="submission" date="2016-10" db="EMBL/GenBank/DDBJ databases">
        <title>The complete genome sequence of the rumen bacterium Butyrivibrio hungatei MB2003.</title>
        <authorList>
            <person name="Palevich N."/>
            <person name="Kelly W.J."/>
            <person name="Leahy S.C."/>
            <person name="Altermann E."/>
            <person name="Rakonjac J."/>
            <person name="Attwood G.T."/>
        </authorList>
    </citation>
    <scope>NUCLEOTIDE SEQUENCE [LARGE SCALE GENOMIC DNA]</scope>
    <source>
        <strain evidence="3">MB2003</strain>
    </source>
</reference>
<evidence type="ECO:0008006" key="4">
    <source>
        <dbReference type="Google" id="ProtNLM"/>
    </source>
</evidence>
<name>A0A1D9NYY9_9FIRM</name>
<accession>A0A1D9NYY9</accession>
<feature type="transmembrane region" description="Helical" evidence="1">
    <location>
        <begin position="240"/>
        <end position="258"/>
    </location>
</feature>
<evidence type="ECO:0000313" key="2">
    <source>
        <dbReference type="EMBL" id="AOZ95510.1"/>
    </source>
</evidence>
<keyword evidence="3" id="KW-1185">Reference proteome</keyword>
<dbReference type="Proteomes" id="UP000179284">
    <property type="component" value="Chromosome I"/>
</dbReference>
<feature type="transmembrane region" description="Helical" evidence="1">
    <location>
        <begin position="189"/>
        <end position="205"/>
    </location>
</feature>
<keyword evidence="1" id="KW-0472">Membrane</keyword>
<dbReference type="RefSeq" id="WP_071175281.1">
    <property type="nucleotide sequence ID" value="NZ_CP017831.1"/>
</dbReference>
<feature type="transmembrane region" description="Helical" evidence="1">
    <location>
        <begin position="308"/>
        <end position="326"/>
    </location>
</feature>
<keyword evidence="1" id="KW-1133">Transmembrane helix</keyword>
<feature type="transmembrane region" description="Helical" evidence="1">
    <location>
        <begin position="65"/>
        <end position="93"/>
    </location>
</feature>
<dbReference type="AlphaFoldDB" id="A0A1D9NYY9"/>
<protein>
    <recommendedName>
        <fullName evidence="4">Glycosyltransferase RgtA/B/C/D-like domain-containing protein</fullName>
    </recommendedName>
</protein>
<feature type="transmembrane region" description="Helical" evidence="1">
    <location>
        <begin position="211"/>
        <end position="228"/>
    </location>
</feature>
<proteinExistence type="predicted"/>
<organism evidence="2 3">
    <name type="scientific">Butyrivibrio hungatei</name>
    <dbReference type="NCBI Taxonomy" id="185008"/>
    <lineage>
        <taxon>Bacteria</taxon>
        <taxon>Bacillati</taxon>
        <taxon>Bacillota</taxon>
        <taxon>Clostridia</taxon>
        <taxon>Lachnospirales</taxon>
        <taxon>Lachnospiraceae</taxon>
        <taxon>Butyrivibrio</taxon>
    </lineage>
</organism>
<dbReference type="EMBL" id="CP017831">
    <property type="protein sequence ID" value="AOZ95510.1"/>
    <property type="molecule type" value="Genomic_DNA"/>
</dbReference>
<dbReference type="OrthoDB" id="2001701at2"/>
<feature type="transmembrane region" description="Helical" evidence="1">
    <location>
        <begin position="368"/>
        <end position="392"/>
    </location>
</feature>
<feature type="transmembrane region" description="Helical" evidence="1">
    <location>
        <begin position="162"/>
        <end position="182"/>
    </location>
</feature>
<feature type="transmembrane region" description="Helical" evidence="1">
    <location>
        <begin position="278"/>
        <end position="301"/>
    </location>
</feature>
<dbReference type="KEGG" id="bhu:bhn_I0476"/>